<evidence type="ECO:0000256" key="5">
    <source>
        <dbReference type="ARBA" id="ARBA00022777"/>
    </source>
</evidence>
<protein>
    <recommendedName>
        <fullName evidence="9">Protein kinase domain-containing protein</fullName>
    </recommendedName>
</protein>
<dbReference type="PROSITE" id="PS00108">
    <property type="entry name" value="PROTEIN_KINASE_ST"/>
    <property type="match status" value="1"/>
</dbReference>
<evidence type="ECO:0000256" key="2">
    <source>
        <dbReference type="ARBA" id="ARBA00022527"/>
    </source>
</evidence>
<reference evidence="10 11" key="1">
    <citation type="submission" date="2015-04" db="EMBL/GenBank/DDBJ databases">
        <title>Complete genome sequence of Schizopora paradoxa KUC8140, a cosmopolitan wood degrader in East Asia.</title>
        <authorList>
            <consortium name="DOE Joint Genome Institute"/>
            <person name="Min B."/>
            <person name="Park H."/>
            <person name="Jang Y."/>
            <person name="Kim J.-J."/>
            <person name="Kim K.H."/>
            <person name="Pangilinan J."/>
            <person name="Lipzen A."/>
            <person name="Riley R."/>
            <person name="Grigoriev I.V."/>
            <person name="Spatafora J.W."/>
            <person name="Choi I.-G."/>
        </authorList>
    </citation>
    <scope>NUCLEOTIDE SEQUENCE [LARGE SCALE GENOMIC DNA]</scope>
    <source>
        <strain evidence="10 11">KUC8140</strain>
    </source>
</reference>
<evidence type="ECO:0000313" key="10">
    <source>
        <dbReference type="EMBL" id="KLO19980.1"/>
    </source>
</evidence>
<feature type="region of interest" description="Disordered" evidence="8">
    <location>
        <begin position="1239"/>
        <end position="1258"/>
    </location>
</feature>
<keyword evidence="3" id="KW-0808">Transferase</keyword>
<name>A0A0H2S6S6_9AGAM</name>
<dbReference type="SUPFAM" id="SSF56112">
    <property type="entry name" value="Protein kinase-like (PK-like)"/>
    <property type="match status" value="1"/>
</dbReference>
<accession>A0A0H2S6S6</accession>
<keyword evidence="2" id="KW-0723">Serine/threonine-protein kinase</keyword>
<keyword evidence="5" id="KW-0418">Kinase</keyword>
<dbReference type="InterPro" id="IPR008271">
    <property type="entry name" value="Ser/Thr_kinase_AS"/>
</dbReference>
<dbReference type="Gene3D" id="1.10.510.10">
    <property type="entry name" value="Transferase(Phosphotransferase) domain 1"/>
    <property type="match status" value="1"/>
</dbReference>
<evidence type="ECO:0000256" key="7">
    <source>
        <dbReference type="PROSITE-ProRule" id="PRU10141"/>
    </source>
</evidence>
<dbReference type="SMART" id="SM00220">
    <property type="entry name" value="S_TKc"/>
    <property type="match status" value="1"/>
</dbReference>
<dbReference type="InParanoid" id="A0A0H2S6S6"/>
<keyword evidence="11" id="KW-1185">Reference proteome</keyword>
<keyword evidence="4 7" id="KW-0547">Nucleotide-binding</keyword>
<dbReference type="STRING" id="27342.A0A0H2S6S6"/>
<gene>
    <name evidence="10" type="ORF">SCHPADRAFT_816779</name>
</gene>
<organism evidence="10 11">
    <name type="scientific">Schizopora paradoxa</name>
    <dbReference type="NCBI Taxonomy" id="27342"/>
    <lineage>
        <taxon>Eukaryota</taxon>
        <taxon>Fungi</taxon>
        <taxon>Dikarya</taxon>
        <taxon>Basidiomycota</taxon>
        <taxon>Agaricomycotina</taxon>
        <taxon>Agaricomycetes</taxon>
        <taxon>Hymenochaetales</taxon>
        <taxon>Schizoporaceae</taxon>
        <taxon>Schizopora</taxon>
    </lineage>
</organism>
<sequence>MLASVLDGEVLKTEKSRIHDTLASFESTSNKRLAEIWIGLRAKLRSREVSDERQRLEERKMHAVDRVLNELMSFHVPDDADITSASLLADRMLRQLDKVQSFYPTLKAFYLDKPLANSKEFHLRSDALYTWTNVRTSLRLQISLLQQWTGSDSLDVTYSSTKADREHSTFLEQILKEGTIQRTFERGALVTVHKLIATARDTQVNLAESFTEMNLPNFEEELVQLIGFPIRLVYACLKVRLESVGNFTSLELLTIDQMLDDFRLTIGLACTLKRQYNEFMMPDPGGHWNLPHSIPEDYDSVLLEALNYFFKLIHQKINAGSKDIFFRDTDVLKDHEATFNDVSLCVKGGASVVAEQLCTITHKMISKANNTFEKQIRIPILAKEKPNAMFTPPHVSTSPMNGAGVGFDFQNRYGNMKGRVMSGPQMIAWYEKVFESVKTRYRKLATHSRVLIQKFGNASEYSLENVQMDAFIGCLVQTDHFLVYTQSYEEDGTYIIGSRGLKDSPDIIAQLLQDPFHVNNLWEAGYQFQQNGSSDNGFDAVEEDDHAYLLVISPRVRFYWNGPVLMLQLPRVGLDLKDNIVRLIADGPQSRLTLAKERFAECFIIAEDDAEALEPYHPAPICIVDQMAHLPTVNKEVWNIARRTDRLAEAIVEAVFHIRRSLTGVPNCTELLYNWYSFATEHGQQAQKYMSRPSWMRYNQLLIRLAISWVTFVCDDCDPSDRRTFKWAISALEFALLRTKRSNILQLPDDQFDLLRQKVATCMQLLMQHFDILGVRATTAATDAKRERLKMEELRRMGLDDIADKEGDLVDSQTPASEGTTAIYHPSESTIALADRSIRRFRDDVLQQLAQVDDKRTSWVAEQRIVGRVLDRQKPEDQSLMELAASSSTVQIRWQKRNFIGAGAFGSVYSAVNMDTHSIMAVKEIRVLEMSGSPNLYRQIQDELKVMEMLHHPNIVEYYGIEVHRDRVYIFEEYCEGGSLAANLEVGRIADEHILQVYTMQMLEGLVYLHARGIVHRDIKPDNILLDHLGVLKFVDFGAAKVIAKATNTRIGNRTRFQNSASSSQVSLNINNPLAPDEGGLIKPNSLTGTPMYMSPEVIKNDITGRHGAMDIWSLGCVVLECATGRKPWSNLDNEWAIMFHIGVATQHPPLPDRSELSELGIEFIRQCLTIDAMTRPSAEELLRHRWIVQFMETLRSYEEEEMATSPPADMPSEQDFAGATVARQAAILREKEVEAIASSPVTSEITSPFDAGEVELS</sequence>
<evidence type="ECO:0000313" key="11">
    <source>
        <dbReference type="Proteomes" id="UP000053477"/>
    </source>
</evidence>
<evidence type="ECO:0000256" key="6">
    <source>
        <dbReference type="ARBA" id="ARBA00022840"/>
    </source>
</evidence>
<dbReference type="GO" id="GO:0004674">
    <property type="term" value="F:protein serine/threonine kinase activity"/>
    <property type="evidence" value="ECO:0007669"/>
    <property type="project" value="UniProtKB-KW"/>
</dbReference>
<dbReference type="InterPro" id="IPR050538">
    <property type="entry name" value="MAP_kinase_kinase_kinase"/>
</dbReference>
<dbReference type="PROSITE" id="PS00107">
    <property type="entry name" value="PROTEIN_KINASE_ATP"/>
    <property type="match status" value="1"/>
</dbReference>
<feature type="binding site" evidence="7">
    <location>
        <position position="923"/>
    </location>
    <ligand>
        <name>ATP</name>
        <dbReference type="ChEBI" id="CHEBI:30616"/>
    </ligand>
</feature>
<dbReference type="PANTHER" id="PTHR48016:SF32">
    <property type="entry name" value="MITOGEN-ACTIVATED PROTEIN KINASE KINASE KINASE 4"/>
    <property type="match status" value="1"/>
</dbReference>
<dbReference type="InterPro" id="IPR017441">
    <property type="entry name" value="Protein_kinase_ATP_BS"/>
</dbReference>
<dbReference type="FunCoup" id="A0A0H2S6S6">
    <property type="interactions" value="455"/>
</dbReference>
<dbReference type="GO" id="GO:0005524">
    <property type="term" value="F:ATP binding"/>
    <property type="evidence" value="ECO:0007669"/>
    <property type="project" value="UniProtKB-UniRule"/>
</dbReference>
<dbReference type="OrthoDB" id="1043025at2759"/>
<dbReference type="EMBL" id="KQ085883">
    <property type="protein sequence ID" value="KLO19980.1"/>
    <property type="molecule type" value="Genomic_DNA"/>
</dbReference>
<dbReference type="AlphaFoldDB" id="A0A0H2S6S6"/>
<evidence type="ECO:0000256" key="3">
    <source>
        <dbReference type="ARBA" id="ARBA00022679"/>
    </source>
</evidence>
<dbReference type="InterPro" id="IPR011009">
    <property type="entry name" value="Kinase-like_dom_sf"/>
</dbReference>
<evidence type="ECO:0000259" key="9">
    <source>
        <dbReference type="PROSITE" id="PS50011"/>
    </source>
</evidence>
<dbReference type="InterPro" id="IPR000719">
    <property type="entry name" value="Prot_kinase_dom"/>
</dbReference>
<dbReference type="Pfam" id="PF00069">
    <property type="entry name" value="Pkinase"/>
    <property type="match status" value="1"/>
</dbReference>
<keyword evidence="6 7" id="KW-0067">ATP-binding</keyword>
<feature type="domain" description="Protein kinase" evidence="9">
    <location>
        <begin position="894"/>
        <end position="1188"/>
    </location>
</feature>
<proteinExistence type="inferred from homology"/>
<evidence type="ECO:0000256" key="1">
    <source>
        <dbReference type="ARBA" id="ARBA00006529"/>
    </source>
</evidence>
<dbReference type="GO" id="GO:0038066">
    <property type="term" value="P:p38MAPK cascade"/>
    <property type="evidence" value="ECO:0007669"/>
    <property type="project" value="TreeGrafter"/>
</dbReference>
<dbReference type="PROSITE" id="PS50011">
    <property type="entry name" value="PROTEIN_KINASE_DOM"/>
    <property type="match status" value="1"/>
</dbReference>
<evidence type="ECO:0000256" key="8">
    <source>
        <dbReference type="SAM" id="MobiDB-lite"/>
    </source>
</evidence>
<dbReference type="Proteomes" id="UP000053477">
    <property type="component" value="Unassembled WGS sequence"/>
</dbReference>
<comment type="similarity">
    <text evidence="1">Belongs to the protein kinase superfamily. STE Ser/Thr protein kinase family. MAP kinase kinase kinase subfamily.</text>
</comment>
<dbReference type="PANTHER" id="PTHR48016">
    <property type="entry name" value="MAP KINASE KINASE KINASE SSK2-RELATED-RELATED"/>
    <property type="match status" value="1"/>
</dbReference>
<evidence type="ECO:0000256" key="4">
    <source>
        <dbReference type="ARBA" id="ARBA00022741"/>
    </source>
</evidence>